<keyword evidence="2" id="KW-1185">Reference proteome</keyword>
<feature type="non-terminal residue" evidence="1">
    <location>
        <position position="114"/>
    </location>
</feature>
<evidence type="ECO:0000313" key="2">
    <source>
        <dbReference type="Proteomes" id="UP001195483"/>
    </source>
</evidence>
<dbReference type="PRINTS" id="PR02086">
    <property type="entry name" value="PUTNUCHARBI1"/>
</dbReference>
<sequence length="114" mass="13637">MAAFIIIGLIQQQNAQRSLQRQRVFRDRTRVLDNLDDRNLMSRYRFPRYIILQLTDLVRDDVQRPTLRSHPIPAYIQVCNIELLLAQFKFKYLARKYLVKNSIYLPNENLLTGE</sequence>
<accession>A0AAE0SHK2</accession>
<reference evidence="1" key="3">
    <citation type="submission" date="2023-05" db="EMBL/GenBank/DDBJ databases">
        <authorList>
            <person name="Smith C.H."/>
        </authorList>
    </citation>
    <scope>NUCLEOTIDE SEQUENCE</scope>
    <source>
        <strain evidence="1">CHS0354</strain>
        <tissue evidence="1">Mantle</tissue>
    </source>
</reference>
<dbReference type="AlphaFoldDB" id="A0AAE0SHK2"/>
<proteinExistence type="predicted"/>
<dbReference type="InterPro" id="IPR026103">
    <property type="entry name" value="HARBI1_animal"/>
</dbReference>
<reference evidence="1" key="2">
    <citation type="journal article" date="2021" name="Genome Biol. Evol.">
        <title>Developing a high-quality reference genome for a parasitic bivalve with doubly uniparental inheritance (Bivalvia: Unionida).</title>
        <authorList>
            <person name="Smith C.H."/>
        </authorList>
    </citation>
    <scope>NUCLEOTIDE SEQUENCE</scope>
    <source>
        <strain evidence="1">CHS0354</strain>
        <tissue evidence="1">Mantle</tissue>
    </source>
</reference>
<reference evidence="1" key="1">
    <citation type="journal article" date="2021" name="Genome Biol. Evol.">
        <title>A High-Quality Reference Genome for a Parasitic Bivalve with Doubly Uniparental Inheritance (Bivalvia: Unionida).</title>
        <authorList>
            <person name="Smith C.H."/>
        </authorList>
    </citation>
    <scope>NUCLEOTIDE SEQUENCE</scope>
    <source>
        <strain evidence="1">CHS0354</strain>
    </source>
</reference>
<dbReference type="EMBL" id="JAEAOA010000520">
    <property type="protein sequence ID" value="KAK3591843.1"/>
    <property type="molecule type" value="Genomic_DNA"/>
</dbReference>
<gene>
    <name evidence="1" type="ORF">CHS0354_007706</name>
</gene>
<comment type="caution">
    <text evidence="1">The sequence shown here is derived from an EMBL/GenBank/DDBJ whole genome shotgun (WGS) entry which is preliminary data.</text>
</comment>
<name>A0AAE0SHK2_9BIVA</name>
<dbReference type="Proteomes" id="UP001195483">
    <property type="component" value="Unassembled WGS sequence"/>
</dbReference>
<organism evidence="1 2">
    <name type="scientific">Potamilus streckersoni</name>
    <dbReference type="NCBI Taxonomy" id="2493646"/>
    <lineage>
        <taxon>Eukaryota</taxon>
        <taxon>Metazoa</taxon>
        <taxon>Spiralia</taxon>
        <taxon>Lophotrochozoa</taxon>
        <taxon>Mollusca</taxon>
        <taxon>Bivalvia</taxon>
        <taxon>Autobranchia</taxon>
        <taxon>Heteroconchia</taxon>
        <taxon>Palaeoheterodonta</taxon>
        <taxon>Unionida</taxon>
        <taxon>Unionoidea</taxon>
        <taxon>Unionidae</taxon>
        <taxon>Ambleminae</taxon>
        <taxon>Lampsilini</taxon>
        <taxon>Potamilus</taxon>
    </lineage>
</organism>
<evidence type="ECO:0000313" key="1">
    <source>
        <dbReference type="EMBL" id="KAK3591843.1"/>
    </source>
</evidence>
<protein>
    <submittedName>
        <fullName evidence="1">Uncharacterized protein</fullName>
    </submittedName>
</protein>